<feature type="transmembrane region" description="Helical" evidence="1">
    <location>
        <begin position="75"/>
        <end position="95"/>
    </location>
</feature>
<organism evidence="2 3">
    <name type="scientific">Desulfonema limicola</name>
    <dbReference type="NCBI Taxonomy" id="45656"/>
    <lineage>
        <taxon>Bacteria</taxon>
        <taxon>Pseudomonadati</taxon>
        <taxon>Thermodesulfobacteriota</taxon>
        <taxon>Desulfobacteria</taxon>
        <taxon>Desulfobacterales</taxon>
        <taxon>Desulfococcaceae</taxon>
        <taxon>Desulfonema</taxon>
    </lineage>
</organism>
<keyword evidence="3" id="KW-1185">Reference proteome</keyword>
<dbReference type="AlphaFoldDB" id="A0A975BCS7"/>
<keyword evidence="1" id="KW-0472">Membrane</keyword>
<evidence type="ECO:0000256" key="1">
    <source>
        <dbReference type="SAM" id="Phobius"/>
    </source>
</evidence>
<keyword evidence="1" id="KW-1133">Transmembrane helix</keyword>
<sequence>MLLYGVYLSLVMVWTKKKELHLGHFCLCNLFWINIPKKNKKNGRMIGNQVPEYSIYDIVKTRIGKNEKRMNRNSLLSLLILANPLIISWCDAFFIQPPFQHNEGKHDCYYERI</sequence>
<dbReference type="KEGG" id="dli:dnl_52080"/>
<proteinExistence type="predicted"/>
<name>A0A975BCS7_9BACT</name>
<reference evidence="2" key="1">
    <citation type="journal article" date="2021" name="Microb. Physiol.">
        <title>Proteogenomic Insights into the Physiology of Marine, Sulfate-Reducing, Filamentous Desulfonema limicola and Desulfonema magnum.</title>
        <authorList>
            <person name="Schnaars V."/>
            <person name="Wohlbrand L."/>
            <person name="Scheve S."/>
            <person name="Hinrichs C."/>
            <person name="Reinhardt R."/>
            <person name="Rabus R."/>
        </authorList>
    </citation>
    <scope>NUCLEOTIDE SEQUENCE</scope>
    <source>
        <strain evidence="2">5ac10</strain>
    </source>
</reference>
<evidence type="ECO:0000313" key="3">
    <source>
        <dbReference type="Proteomes" id="UP000663720"/>
    </source>
</evidence>
<dbReference type="Proteomes" id="UP000663720">
    <property type="component" value="Chromosome"/>
</dbReference>
<gene>
    <name evidence="2" type="ORF">dnl_52080</name>
</gene>
<accession>A0A975BCS7</accession>
<dbReference type="EMBL" id="CP061799">
    <property type="protein sequence ID" value="QTA82824.1"/>
    <property type="molecule type" value="Genomic_DNA"/>
</dbReference>
<protein>
    <submittedName>
        <fullName evidence="2">Uncharacterized protein</fullName>
    </submittedName>
</protein>
<feature type="transmembrane region" description="Helical" evidence="1">
    <location>
        <begin position="20"/>
        <end position="35"/>
    </location>
</feature>
<keyword evidence="1" id="KW-0812">Transmembrane</keyword>
<evidence type="ECO:0000313" key="2">
    <source>
        <dbReference type="EMBL" id="QTA82824.1"/>
    </source>
</evidence>